<sequence length="86" mass="9590">MGNRGKGETPQERKRRGGSASSPRKARVRSAMERASFNSSIHDNEYLNFSPSIIVFLASFGILYPVFIELINLCYNSIYAVFQGGI</sequence>
<dbReference type="EMBL" id="WBOT01000002">
    <property type="protein sequence ID" value="KAB2333616.1"/>
    <property type="molecule type" value="Genomic_DNA"/>
</dbReference>
<name>A0A7V7RMN6_9BACI</name>
<evidence type="ECO:0000313" key="4">
    <source>
        <dbReference type="Proteomes" id="UP000441354"/>
    </source>
</evidence>
<accession>A0A7V7RMN6</accession>
<reference evidence="3 4" key="1">
    <citation type="journal article" date="2014" name="Arch. Microbiol.">
        <title>Bacillus mesophilum sp. nov., strain IITR-54T, a novel 4-chlorobiphenyl dechlorinating bacterium.</title>
        <authorList>
            <person name="Manickam N."/>
            <person name="Singh N.K."/>
            <person name="Bajaj A."/>
            <person name="Kumar R.M."/>
            <person name="Kaur G."/>
            <person name="Kaur N."/>
            <person name="Bala M."/>
            <person name="Kumar A."/>
            <person name="Mayilraj S."/>
        </authorList>
    </citation>
    <scope>NUCLEOTIDE SEQUENCE [LARGE SCALE GENOMIC DNA]</scope>
    <source>
        <strain evidence="3 4">IITR-54</strain>
    </source>
</reference>
<keyword evidence="2" id="KW-0472">Membrane</keyword>
<keyword evidence="4" id="KW-1185">Reference proteome</keyword>
<keyword evidence="2" id="KW-0812">Transmembrane</keyword>
<evidence type="ECO:0000313" key="3">
    <source>
        <dbReference type="EMBL" id="KAB2333616.1"/>
    </source>
</evidence>
<dbReference type="Proteomes" id="UP000441354">
    <property type="component" value="Unassembled WGS sequence"/>
</dbReference>
<feature type="transmembrane region" description="Helical" evidence="2">
    <location>
        <begin position="53"/>
        <end position="75"/>
    </location>
</feature>
<evidence type="ECO:0000256" key="2">
    <source>
        <dbReference type="SAM" id="Phobius"/>
    </source>
</evidence>
<evidence type="ECO:0000256" key="1">
    <source>
        <dbReference type="SAM" id="MobiDB-lite"/>
    </source>
</evidence>
<proteinExistence type="predicted"/>
<gene>
    <name evidence="3" type="ORF">F7732_05870</name>
</gene>
<dbReference type="AlphaFoldDB" id="A0A7V7RMN6"/>
<protein>
    <submittedName>
        <fullName evidence="3">Uncharacterized protein</fullName>
    </submittedName>
</protein>
<keyword evidence="2" id="KW-1133">Transmembrane helix</keyword>
<comment type="caution">
    <text evidence="3">The sequence shown here is derived from an EMBL/GenBank/DDBJ whole genome shotgun (WGS) entry which is preliminary data.</text>
</comment>
<organism evidence="3 4">
    <name type="scientific">Bacillus mesophilum</name>
    <dbReference type="NCBI Taxonomy" id="1071718"/>
    <lineage>
        <taxon>Bacteria</taxon>
        <taxon>Bacillati</taxon>
        <taxon>Bacillota</taxon>
        <taxon>Bacilli</taxon>
        <taxon>Bacillales</taxon>
        <taxon>Bacillaceae</taxon>
        <taxon>Bacillus</taxon>
    </lineage>
</organism>
<feature type="compositionally biased region" description="Basic and acidic residues" evidence="1">
    <location>
        <begin position="1"/>
        <end position="12"/>
    </location>
</feature>
<feature type="region of interest" description="Disordered" evidence="1">
    <location>
        <begin position="1"/>
        <end position="31"/>
    </location>
</feature>